<dbReference type="OrthoDB" id="7593450at2"/>
<evidence type="ECO:0000313" key="2">
    <source>
        <dbReference type="Proteomes" id="UP000295030"/>
    </source>
</evidence>
<reference evidence="1 2" key="1">
    <citation type="submission" date="2019-03" db="EMBL/GenBank/DDBJ databases">
        <title>Genomic Encyclopedia of Type Strains, Phase IV (KMG-IV): sequencing the most valuable type-strain genomes for metagenomic binning, comparative biology and taxonomic classification.</title>
        <authorList>
            <person name="Goeker M."/>
        </authorList>
    </citation>
    <scope>NUCLEOTIDE SEQUENCE [LARGE SCALE GENOMIC DNA]</scope>
    <source>
        <strain evidence="1 2">DSM 101</strain>
    </source>
</reference>
<name>A0A4R1I603_ANCAQ</name>
<keyword evidence="2" id="KW-1185">Reference proteome</keyword>
<dbReference type="SUPFAM" id="SSF48452">
    <property type="entry name" value="TPR-like"/>
    <property type="match status" value="1"/>
</dbReference>
<organism evidence="1 2">
    <name type="scientific">Ancylobacter aquaticus</name>
    <dbReference type="NCBI Taxonomy" id="100"/>
    <lineage>
        <taxon>Bacteria</taxon>
        <taxon>Pseudomonadati</taxon>
        <taxon>Pseudomonadota</taxon>
        <taxon>Alphaproteobacteria</taxon>
        <taxon>Hyphomicrobiales</taxon>
        <taxon>Xanthobacteraceae</taxon>
        <taxon>Ancylobacter</taxon>
    </lineage>
</organism>
<gene>
    <name evidence="1" type="ORF">EV667_0889</name>
</gene>
<dbReference type="Gene3D" id="1.25.40.10">
    <property type="entry name" value="Tetratricopeptide repeat domain"/>
    <property type="match status" value="1"/>
</dbReference>
<dbReference type="AlphaFoldDB" id="A0A4R1I603"/>
<dbReference type="InterPro" id="IPR011990">
    <property type="entry name" value="TPR-like_helical_dom_sf"/>
</dbReference>
<dbReference type="Gene3D" id="1.20.58.320">
    <property type="entry name" value="TPR-like"/>
    <property type="match status" value="1"/>
</dbReference>
<dbReference type="RefSeq" id="WP_131834069.1">
    <property type="nucleotide sequence ID" value="NZ_SMFY01000001.1"/>
</dbReference>
<accession>A0A4R1I603</accession>
<sequence length="181" mass="20197">MSQPTAAEIIGFWRDAGPERWFEKDDAFDAAIRARFLHAYEAAAAGALGAWEETAEGCYGLILLLDQFPRNLFRGSPQAFATDAQALKVAEAAIARGFDRAFELPERRFYYVPFMHSEELADQQRCIALCEAAGDEEGVHHAVVHHDIIRDFGRFPHRNPVLGRDMSEEEHAFLKAGGFAG</sequence>
<dbReference type="InterPro" id="IPR010323">
    <property type="entry name" value="DUF924"/>
</dbReference>
<evidence type="ECO:0000313" key="1">
    <source>
        <dbReference type="EMBL" id="TCK30787.1"/>
    </source>
</evidence>
<comment type="caution">
    <text evidence="1">The sequence shown here is derived from an EMBL/GenBank/DDBJ whole genome shotgun (WGS) entry which is preliminary data.</text>
</comment>
<proteinExistence type="predicted"/>
<dbReference type="Proteomes" id="UP000295030">
    <property type="component" value="Unassembled WGS sequence"/>
</dbReference>
<protein>
    <submittedName>
        <fullName evidence="1">Uncharacterized protein (DUF924 family)</fullName>
    </submittedName>
</protein>
<dbReference type="EMBL" id="SMFY01000001">
    <property type="protein sequence ID" value="TCK30787.1"/>
    <property type="molecule type" value="Genomic_DNA"/>
</dbReference>
<dbReference type="Pfam" id="PF06041">
    <property type="entry name" value="DUF924"/>
    <property type="match status" value="1"/>
</dbReference>